<evidence type="ECO:0000256" key="6">
    <source>
        <dbReference type="SAM" id="Phobius"/>
    </source>
</evidence>
<protein>
    <submittedName>
        <fullName evidence="7">Uncharacterized protein</fullName>
    </submittedName>
</protein>
<comment type="caution">
    <text evidence="7">The sequence shown here is derived from an EMBL/GenBank/DDBJ whole genome shotgun (WGS) entry which is preliminary data.</text>
</comment>
<dbReference type="InterPro" id="IPR001898">
    <property type="entry name" value="SLC13A/DASS"/>
</dbReference>
<feature type="transmembrane region" description="Helical" evidence="6">
    <location>
        <begin position="535"/>
        <end position="559"/>
    </location>
</feature>
<evidence type="ECO:0000313" key="7">
    <source>
        <dbReference type="EMBL" id="KAK7790585.1"/>
    </source>
</evidence>
<proteinExistence type="inferred from homology"/>
<keyword evidence="4 6" id="KW-1133">Transmembrane helix</keyword>
<dbReference type="Pfam" id="PF00939">
    <property type="entry name" value="Na_sulph_symp"/>
    <property type="match status" value="1"/>
</dbReference>
<feature type="transmembrane region" description="Helical" evidence="6">
    <location>
        <begin position="38"/>
        <end position="64"/>
    </location>
</feature>
<dbReference type="GO" id="GO:0015137">
    <property type="term" value="F:citrate transmembrane transporter activity"/>
    <property type="evidence" value="ECO:0007669"/>
    <property type="project" value="TreeGrafter"/>
</dbReference>
<feature type="transmembrane region" description="Helical" evidence="6">
    <location>
        <begin position="474"/>
        <end position="490"/>
    </location>
</feature>
<sequence>MYSLKKLAVHWRTIVVVLVPLVLLPLAIPGSREARCGFVVLVMSAFWMTEAVPLPVTSLLPVVLFPLLGVLGTEQVCINYLKETNMMFIGGLIVAIAVENCNLHKRIALRTILTVGTSPRRLMLGFMCTTCILSMWISNTATTAMMVPIVQAVIDELKAQKDRERKPSQLVAVADSEEASGGFDHETRRKSIIVKKESKDLKDFKDLKEVPEAVDVENLQQRPDQETICYYLGVAYASNLGGAGTLTGTGTNLTFKGIYDSVFPDSEGINFASWMIFCIPLTIVNILAAWLWLQFLFMGLCRKQKKMVMTEEQAQQVRQVIRKKYDELGPMTFHEASTLVLFIALVLMWFFREPEFIPGWAEFISDVEIQDATPAMLIVFLMFVLPSNLSFLNPNSTGVSPSILHWKLVHEKVPWGIVLLLGGGFAMAEASKQSGLSTLIGQDLLVLKALPLPLILVIICTATCFLTEVSSNTAIANIVLPVLAEMAVAMKIHPLYFMMPATLCCTYAFMLPVATPPNAIVMAASNMKTTDMMKAGFGMNIICLIILCLSYTTLGVTIYDLHNFPEWAHLPNATAAA</sequence>
<feature type="transmembrane region" description="Helical" evidence="6">
    <location>
        <begin position="413"/>
        <end position="430"/>
    </location>
</feature>
<evidence type="ECO:0000256" key="1">
    <source>
        <dbReference type="ARBA" id="ARBA00004141"/>
    </source>
</evidence>
<accession>A0AAN9YXG6</accession>
<reference evidence="7 8" key="1">
    <citation type="submission" date="2024-03" db="EMBL/GenBank/DDBJ databases">
        <title>The genome assembly and annotation of the cricket Gryllus longicercus Weissman &amp; Gray.</title>
        <authorList>
            <person name="Szrajer S."/>
            <person name="Gray D."/>
            <person name="Ylla G."/>
        </authorList>
    </citation>
    <scope>NUCLEOTIDE SEQUENCE [LARGE SCALE GENOMIC DNA]</scope>
    <source>
        <strain evidence="7">DAG 2021-001</strain>
        <tissue evidence="7">Whole body minus gut</tissue>
    </source>
</reference>
<evidence type="ECO:0000256" key="2">
    <source>
        <dbReference type="ARBA" id="ARBA00006772"/>
    </source>
</evidence>
<feature type="transmembrane region" description="Helical" evidence="6">
    <location>
        <begin position="450"/>
        <end position="467"/>
    </location>
</feature>
<evidence type="ECO:0000256" key="3">
    <source>
        <dbReference type="ARBA" id="ARBA00022692"/>
    </source>
</evidence>
<gene>
    <name evidence="7" type="ORF">R5R35_005949</name>
</gene>
<evidence type="ECO:0000256" key="4">
    <source>
        <dbReference type="ARBA" id="ARBA00022989"/>
    </source>
</evidence>
<comment type="similarity">
    <text evidence="2">Belongs to the SLC13A/DASS transporter (TC 2.A.47) family. NADC subfamily.</text>
</comment>
<organism evidence="7 8">
    <name type="scientific">Gryllus longicercus</name>
    <dbReference type="NCBI Taxonomy" id="2509291"/>
    <lineage>
        <taxon>Eukaryota</taxon>
        <taxon>Metazoa</taxon>
        <taxon>Ecdysozoa</taxon>
        <taxon>Arthropoda</taxon>
        <taxon>Hexapoda</taxon>
        <taxon>Insecta</taxon>
        <taxon>Pterygota</taxon>
        <taxon>Neoptera</taxon>
        <taxon>Polyneoptera</taxon>
        <taxon>Orthoptera</taxon>
        <taxon>Ensifera</taxon>
        <taxon>Gryllidea</taxon>
        <taxon>Grylloidea</taxon>
        <taxon>Gryllidae</taxon>
        <taxon>Gryllinae</taxon>
        <taxon>Gryllus</taxon>
    </lineage>
</organism>
<dbReference type="GO" id="GO:0015141">
    <property type="term" value="F:succinate transmembrane transporter activity"/>
    <property type="evidence" value="ECO:0007669"/>
    <property type="project" value="TreeGrafter"/>
</dbReference>
<feature type="transmembrane region" description="Helical" evidence="6">
    <location>
        <begin position="271"/>
        <end position="297"/>
    </location>
</feature>
<keyword evidence="8" id="KW-1185">Reference proteome</keyword>
<feature type="transmembrane region" description="Helical" evidence="6">
    <location>
        <begin position="12"/>
        <end position="31"/>
    </location>
</feature>
<keyword evidence="5 6" id="KW-0472">Membrane</keyword>
<keyword evidence="3 6" id="KW-0812">Transmembrane</keyword>
<dbReference type="Proteomes" id="UP001378592">
    <property type="component" value="Unassembled WGS sequence"/>
</dbReference>
<comment type="subcellular location">
    <subcellularLocation>
        <location evidence="1">Membrane</location>
        <topology evidence="1">Multi-pass membrane protein</topology>
    </subcellularLocation>
</comment>
<dbReference type="AlphaFoldDB" id="A0AAN9YXG6"/>
<dbReference type="CDD" id="cd01115">
    <property type="entry name" value="SLC13_permease"/>
    <property type="match status" value="1"/>
</dbReference>
<evidence type="ECO:0000256" key="5">
    <source>
        <dbReference type="ARBA" id="ARBA00023136"/>
    </source>
</evidence>
<name>A0AAN9YXG6_9ORTH</name>
<evidence type="ECO:0000313" key="8">
    <source>
        <dbReference type="Proteomes" id="UP001378592"/>
    </source>
</evidence>
<dbReference type="GO" id="GO:0005886">
    <property type="term" value="C:plasma membrane"/>
    <property type="evidence" value="ECO:0007669"/>
    <property type="project" value="TreeGrafter"/>
</dbReference>
<feature type="transmembrane region" description="Helical" evidence="6">
    <location>
        <begin position="372"/>
        <end position="392"/>
    </location>
</feature>
<dbReference type="EMBL" id="JAZDUA010000611">
    <property type="protein sequence ID" value="KAK7790585.1"/>
    <property type="molecule type" value="Genomic_DNA"/>
</dbReference>
<feature type="transmembrane region" description="Helical" evidence="6">
    <location>
        <begin position="84"/>
        <end position="101"/>
    </location>
</feature>
<dbReference type="PANTHER" id="PTHR10283:SF82">
    <property type="entry name" value="SOLUTE CARRIER FAMILY 13 MEMBER 2"/>
    <property type="match status" value="1"/>
</dbReference>
<dbReference type="PANTHER" id="PTHR10283">
    <property type="entry name" value="SOLUTE CARRIER FAMILY 13 MEMBER"/>
    <property type="match status" value="1"/>
</dbReference>
<feature type="transmembrane region" description="Helical" evidence="6">
    <location>
        <begin position="332"/>
        <end position="352"/>
    </location>
</feature>